<proteinExistence type="predicted"/>
<dbReference type="EMBL" id="KZ825555">
    <property type="protein sequence ID" value="PYI28095.1"/>
    <property type="molecule type" value="Genomic_DNA"/>
</dbReference>
<protein>
    <recommendedName>
        <fullName evidence="7">Xylanolytic transcriptional activator regulatory domain-containing protein</fullName>
    </recommendedName>
</protein>
<dbReference type="CDD" id="cd12148">
    <property type="entry name" value="fungal_TF_MHR"/>
    <property type="match status" value="1"/>
</dbReference>
<keyword evidence="1" id="KW-0479">Metal-binding</keyword>
<feature type="domain" description="Xylanolytic transcriptional activator regulatory" evidence="7">
    <location>
        <begin position="226"/>
        <end position="303"/>
    </location>
</feature>
<evidence type="ECO:0000256" key="5">
    <source>
        <dbReference type="ARBA" id="ARBA00023163"/>
    </source>
</evidence>
<gene>
    <name evidence="8" type="ORF">BP00DRAFT_403570</name>
</gene>
<evidence type="ECO:0000256" key="6">
    <source>
        <dbReference type="ARBA" id="ARBA00023242"/>
    </source>
</evidence>
<dbReference type="InterPro" id="IPR051615">
    <property type="entry name" value="Transcr_Regulatory_Elem"/>
</dbReference>
<evidence type="ECO:0000256" key="1">
    <source>
        <dbReference type="ARBA" id="ARBA00022723"/>
    </source>
</evidence>
<dbReference type="GO" id="GO:0008270">
    <property type="term" value="F:zinc ion binding"/>
    <property type="evidence" value="ECO:0007669"/>
    <property type="project" value="InterPro"/>
</dbReference>
<evidence type="ECO:0000313" key="9">
    <source>
        <dbReference type="Proteomes" id="UP000248817"/>
    </source>
</evidence>
<keyword evidence="4" id="KW-0238">DNA-binding</keyword>
<dbReference type="PANTHER" id="PTHR31313">
    <property type="entry name" value="TY1 ENHANCER ACTIVATOR"/>
    <property type="match status" value="1"/>
</dbReference>
<evidence type="ECO:0000259" key="7">
    <source>
        <dbReference type="SMART" id="SM00906"/>
    </source>
</evidence>
<organism evidence="8 9">
    <name type="scientific">Aspergillus indologenus CBS 114.80</name>
    <dbReference type="NCBI Taxonomy" id="1450541"/>
    <lineage>
        <taxon>Eukaryota</taxon>
        <taxon>Fungi</taxon>
        <taxon>Dikarya</taxon>
        <taxon>Ascomycota</taxon>
        <taxon>Pezizomycotina</taxon>
        <taxon>Eurotiomycetes</taxon>
        <taxon>Eurotiomycetidae</taxon>
        <taxon>Eurotiales</taxon>
        <taxon>Aspergillaceae</taxon>
        <taxon>Aspergillus</taxon>
        <taxon>Aspergillus subgen. Circumdati</taxon>
    </lineage>
</organism>
<dbReference type="GO" id="GO:0006351">
    <property type="term" value="P:DNA-templated transcription"/>
    <property type="evidence" value="ECO:0007669"/>
    <property type="project" value="InterPro"/>
</dbReference>
<dbReference type="InterPro" id="IPR007219">
    <property type="entry name" value="XnlR_reg_dom"/>
</dbReference>
<dbReference type="Pfam" id="PF04082">
    <property type="entry name" value="Fungal_trans"/>
    <property type="match status" value="1"/>
</dbReference>
<dbReference type="Proteomes" id="UP000248817">
    <property type="component" value="Unassembled WGS sequence"/>
</dbReference>
<evidence type="ECO:0000256" key="4">
    <source>
        <dbReference type="ARBA" id="ARBA00023125"/>
    </source>
</evidence>
<dbReference type="SMART" id="SM00906">
    <property type="entry name" value="Fungal_trans"/>
    <property type="match status" value="1"/>
</dbReference>
<evidence type="ECO:0000256" key="2">
    <source>
        <dbReference type="ARBA" id="ARBA00022833"/>
    </source>
</evidence>
<sequence>MQLQARIQQLEQVLWLHSIDIDSSIAQLKAGHLPPISSYSQQQSREEEPDGALCANGPYGLNDKDGDEEEVRFFGSSSGRVELLQSTPCSLPRTSLRSGMNRFLQDPDIVPPIAEELQEHLIALYFQWEQPWFQLVDEQLFRQSLRQEGRYCSPLLLHCILAMGARYSERLEVRSTPDDPNTAGESLLEVAEVLLHFDLRSPSITTIQSLGIMAIFYVAIGSDSKGWLRHGMAIRLALDMGLNLDSATLERTHRFPEVEIKLRRQIYWALYCTDKLWASYTGRVCTMLDSQSSVELPLSGAASDTSKPTQMLSMLLHSLSTHCQILGKILMKLYAPGKLPPGIQRTTFFDSCLLELKSWKYHLPVALQWKRASSRDSSSPIMPHILILHMVYNTSIIILAKPFLSKSSSPFRTAAAASENRTMPGIPVATAAAADITRKASSLCVEASRDICLLGEHYRKIFGGFRQSPITAMHCTLSAALFLILDDHHHYHEEPRIEPDMRSKWIRSCLSTLRELGVSWTTATKYWHGLRCLLKDRDHQGMSPTRGLGHIEAIPSPRDSLTEIGCDDAVGEPEFHTPINITAEAAANGSSQWDQCAEQQQPSCLDMDATVHTNLTFEELLSDLPHDLGFLAAMGSSTPPDLWGFY</sequence>
<keyword evidence="6" id="KW-0539">Nucleus</keyword>
<reference evidence="8 9" key="1">
    <citation type="submission" date="2018-02" db="EMBL/GenBank/DDBJ databases">
        <title>The genomes of Aspergillus section Nigri reveals drivers in fungal speciation.</title>
        <authorList>
            <consortium name="DOE Joint Genome Institute"/>
            <person name="Vesth T.C."/>
            <person name="Nybo J."/>
            <person name="Theobald S."/>
            <person name="Brandl J."/>
            <person name="Frisvad J.C."/>
            <person name="Nielsen K.F."/>
            <person name="Lyhne E.K."/>
            <person name="Kogle M.E."/>
            <person name="Kuo A."/>
            <person name="Riley R."/>
            <person name="Clum A."/>
            <person name="Nolan M."/>
            <person name="Lipzen A."/>
            <person name="Salamov A."/>
            <person name="Henrissat B."/>
            <person name="Wiebenga A."/>
            <person name="De vries R.P."/>
            <person name="Grigoriev I.V."/>
            <person name="Mortensen U.H."/>
            <person name="Andersen M.R."/>
            <person name="Baker S.E."/>
        </authorList>
    </citation>
    <scope>NUCLEOTIDE SEQUENCE [LARGE SCALE GENOMIC DNA]</scope>
    <source>
        <strain evidence="8 9">CBS 114.80</strain>
    </source>
</reference>
<dbReference type="PANTHER" id="PTHR31313:SF83">
    <property type="entry name" value="ZN(II)2CYS6 TRANSCRIPTION FACTOR (EUROFUNG)"/>
    <property type="match status" value="1"/>
</dbReference>
<dbReference type="AlphaFoldDB" id="A0A2V5HUD7"/>
<keyword evidence="3" id="KW-0805">Transcription regulation</keyword>
<evidence type="ECO:0000313" key="8">
    <source>
        <dbReference type="EMBL" id="PYI28095.1"/>
    </source>
</evidence>
<keyword evidence="9" id="KW-1185">Reference proteome</keyword>
<keyword evidence="2" id="KW-0862">Zinc</keyword>
<dbReference type="GO" id="GO:0003677">
    <property type="term" value="F:DNA binding"/>
    <property type="evidence" value="ECO:0007669"/>
    <property type="project" value="UniProtKB-KW"/>
</dbReference>
<name>A0A2V5HUD7_9EURO</name>
<evidence type="ECO:0000256" key="3">
    <source>
        <dbReference type="ARBA" id="ARBA00023015"/>
    </source>
</evidence>
<keyword evidence="5" id="KW-0804">Transcription</keyword>
<accession>A0A2V5HUD7</accession>